<dbReference type="GO" id="GO:0003677">
    <property type="term" value="F:DNA binding"/>
    <property type="evidence" value="ECO:0007669"/>
    <property type="project" value="UniProtKB-KW"/>
</dbReference>
<proteinExistence type="predicted"/>
<dbReference type="RefSeq" id="WP_154571196.1">
    <property type="nucleotide sequence ID" value="NZ_VWSJ01000029.1"/>
</dbReference>
<evidence type="ECO:0000256" key="2">
    <source>
        <dbReference type="ARBA" id="ARBA00023125"/>
    </source>
</evidence>
<dbReference type="FunFam" id="3.40.50.1390:FF:000002">
    <property type="entry name" value="ORF1 in transposon ISC1904"/>
    <property type="match status" value="1"/>
</dbReference>
<evidence type="ECO:0000256" key="5">
    <source>
        <dbReference type="PROSITE-ProRule" id="PRU10137"/>
    </source>
</evidence>
<dbReference type="PANTHER" id="PTHR36172">
    <property type="match status" value="1"/>
</dbReference>
<dbReference type="GO" id="GO:0000150">
    <property type="term" value="F:DNA strand exchange activity"/>
    <property type="evidence" value="ECO:0007669"/>
    <property type="project" value="InterPro"/>
</dbReference>
<evidence type="ECO:0000256" key="3">
    <source>
        <dbReference type="ARBA" id="ARBA00023172"/>
    </source>
</evidence>
<dbReference type="SUPFAM" id="SSF46955">
    <property type="entry name" value="Putative DNA-binding domain"/>
    <property type="match status" value="1"/>
</dbReference>
<dbReference type="InterPro" id="IPR006119">
    <property type="entry name" value="Resolv_N"/>
</dbReference>
<dbReference type="InterPro" id="IPR041718">
    <property type="entry name" value="IS607_transposase-like"/>
</dbReference>
<dbReference type="PANTHER" id="PTHR36172:SF1">
    <property type="entry name" value="RESOLVASE-RELATED"/>
    <property type="match status" value="1"/>
</dbReference>
<evidence type="ECO:0000259" key="7">
    <source>
        <dbReference type="PROSITE" id="PS51736"/>
    </source>
</evidence>
<protein>
    <submittedName>
        <fullName evidence="8">IS607 family transposase</fullName>
    </submittedName>
</protein>
<evidence type="ECO:0000313" key="8">
    <source>
        <dbReference type="EMBL" id="MSN96941.1"/>
    </source>
</evidence>
<dbReference type="CDD" id="cd03769">
    <property type="entry name" value="SR_IS607_transposase_like"/>
    <property type="match status" value="1"/>
</dbReference>
<dbReference type="GO" id="GO:0015074">
    <property type="term" value="P:DNA integration"/>
    <property type="evidence" value="ECO:0007669"/>
    <property type="project" value="UniProtKB-KW"/>
</dbReference>
<dbReference type="PROSITE" id="PS00397">
    <property type="entry name" value="RECOMBINASES_1"/>
    <property type="match status" value="1"/>
</dbReference>
<feature type="active site" description="O-(5'-phospho-DNA)-serine intermediate" evidence="4 5">
    <location>
        <position position="71"/>
    </location>
</feature>
<keyword evidence="3" id="KW-0233">DNA recombination</keyword>
<reference evidence="8 9" key="1">
    <citation type="submission" date="2019-09" db="EMBL/GenBank/DDBJ databases">
        <authorList>
            <person name="Silva M."/>
            <person name="Pereira G."/>
            <person name="Lopes-Da-Costa L."/>
            <person name="Silva E."/>
        </authorList>
    </citation>
    <scope>NUCLEOTIDE SEQUENCE [LARGE SCALE GENOMIC DNA]</scope>
    <source>
        <strain evidence="8 9">FMV-PI01</strain>
    </source>
</reference>
<sequence length="212" mass="24293">MNKLLSIGQASKILGVTIQTLRNWDKKGLLKPDELTKGGERRYRLETLKNINKNITFNNDSLKTIAYARVSSHDQKDDLIRQVQVLELYCSKQGFNYEIIQDLGSGMNYYKKGLTKLLNLILEGQVKRLVLTHKDRLLRFGAELVFSICQAKEVEVIIINKGEESVKFEEELAKDVLEIITVFSARLYGSRSKKNKKLLDDMQKVVVSNVNE</sequence>
<reference evidence="8 9" key="2">
    <citation type="submission" date="2020-03" db="EMBL/GenBank/DDBJ databases">
        <title>Campylobacter portucalensis sp. nov., a new species of Campylobacter isolated from the reproductive tract of bulls.</title>
        <authorList>
            <person name="Silva M.F."/>
            <person name="Pereira G."/>
            <person name="Carneiro C."/>
            <person name="Hemphill A."/>
            <person name="Mateus L."/>
            <person name="Lopes-Da-Costa L."/>
            <person name="Silva E."/>
        </authorList>
    </citation>
    <scope>NUCLEOTIDE SEQUENCE [LARGE SCALE GENOMIC DNA]</scope>
    <source>
        <strain evidence="8 9">FMV-PI01</strain>
    </source>
</reference>
<name>A0A6L5WMQ6_9BACT</name>
<evidence type="ECO:0000313" key="9">
    <source>
        <dbReference type="Proteomes" id="UP000476338"/>
    </source>
</evidence>
<evidence type="ECO:0000259" key="6">
    <source>
        <dbReference type="PROSITE" id="PS50937"/>
    </source>
</evidence>
<dbReference type="InterPro" id="IPR048046">
    <property type="entry name" value="Transpos_IS607"/>
</dbReference>
<dbReference type="PROSITE" id="PS00552">
    <property type="entry name" value="HTH_MERR_1"/>
    <property type="match status" value="1"/>
</dbReference>
<organism evidence="8 9">
    <name type="scientific">Campylobacter portucalensis</name>
    <dbReference type="NCBI Taxonomy" id="2608384"/>
    <lineage>
        <taxon>Bacteria</taxon>
        <taxon>Pseudomonadati</taxon>
        <taxon>Campylobacterota</taxon>
        <taxon>Epsilonproteobacteria</taxon>
        <taxon>Campylobacterales</taxon>
        <taxon>Campylobacteraceae</taxon>
        <taxon>Campylobacter</taxon>
    </lineage>
</organism>
<accession>A0A6L5WMQ6</accession>
<feature type="domain" description="HTH merR-type" evidence="6">
    <location>
        <begin position="4"/>
        <end position="48"/>
    </location>
</feature>
<dbReference type="SMART" id="SM00857">
    <property type="entry name" value="Resolvase"/>
    <property type="match status" value="1"/>
</dbReference>
<dbReference type="SMART" id="SM00422">
    <property type="entry name" value="HTH_MERR"/>
    <property type="match status" value="1"/>
</dbReference>
<dbReference type="Gene3D" id="1.10.1660.10">
    <property type="match status" value="1"/>
</dbReference>
<keyword evidence="1" id="KW-0229">DNA integration</keyword>
<dbReference type="EMBL" id="VWSJ01000029">
    <property type="protein sequence ID" value="MSN96941.1"/>
    <property type="molecule type" value="Genomic_DNA"/>
</dbReference>
<evidence type="ECO:0000256" key="4">
    <source>
        <dbReference type="PIRSR" id="PIRSR606118-50"/>
    </source>
</evidence>
<dbReference type="PROSITE" id="PS51736">
    <property type="entry name" value="RECOMBINASES_3"/>
    <property type="match status" value="1"/>
</dbReference>
<feature type="domain" description="Resolvase/invertase-type recombinase catalytic" evidence="7">
    <location>
        <begin position="63"/>
        <end position="209"/>
    </location>
</feature>
<dbReference type="Pfam" id="PF00376">
    <property type="entry name" value="MerR"/>
    <property type="match status" value="1"/>
</dbReference>
<keyword evidence="2" id="KW-0238">DNA-binding</keyword>
<dbReference type="Pfam" id="PF00239">
    <property type="entry name" value="Resolvase"/>
    <property type="match status" value="1"/>
</dbReference>
<dbReference type="InterPro" id="IPR036162">
    <property type="entry name" value="Resolvase-like_N_sf"/>
</dbReference>
<dbReference type="PROSITE" id="PS50937">
    <property type="entry name" value="HTH_MERR_2"/>
    <property type="match status" value="1"/>
</dbReference>
<dbReference type="NCBIfam" id="NF033518">
    <property type="entry name" value="transpos_IS607"/>
    <property type="match status" value="1"/>
</dbReference>
<dbReference type="Gene3D" id="3.40.50.1390">
    <property type="entry name" value="Resolvase, N-terminal catalytic domain"/>
    <property type="match status" value="1"/>
</dbReference>
<dbReference type="InterPro" id="IPR006118">
    <property type="entry name" value="Recombinase_CS"/>
</dbReference>
<dbReference type="CDD" id="cd04761">
    <property type="entry name" value="HTH_MerR-SF"/>
    <property type="match status" value="1"/>
</dbReference>
<dbReference type="SUPFAM" id="SSF53041">
    <property type="entry name" value="Resolvase-like"/>
    <property type="match status" value="1"/>
</dbReference>
<gene>
    <name evidence="8" type="ORF">F1B92_07185</name>
</gene>
<evidence type="ECO:0000256" key="1">
    <source>
        <dbReference type="ARBA" id="ARBA00022908"/>
    </source>
</evidence>
<keyword evidence="9" id="KW-1185">Reference proteome</keyword>
<dbReference type="InterPro" id="IPR000551">
    <property type="entry name" value="MerR-type_HTH_dom"/>
</dbReference>
<dbReference type="InterPro" id="IPR051491">
    <property type="entry name" value="Recombinase/Transposase-rel"/>
</dbReference>
<comment type="caution">
    <text evidence="8">The sequence shown here is derived from an EMBL/GenBank/DDBJ whole genome shotgun (WGS) entry which is preliminary data.</text>
</comment>
<dbReference type="Gene3D" id="1.10.287.2170">
    <property type="match status" value="1"/>
</dbReference>
<dbReference type="GO" id="GO:0006355">
    <property type="term" value="P:regulation of DNA-templated transcription"/>
    <property type="evidence" value="ECO:0007669"/>
    <property type="project" value="InterPro"/>
</dbReference>
<dbReference type="InterPro" id="IPR009061">
    <property type="entry name" value="DNA-bd_dom_put_sf"/>
</dbReference>
<dbReference type="AlphaFoldDB" id="A0A6L5WMQ6"/>
<dbReference type="Proteomes" id="UP000476338">
    <property type="component" value="Unassembled WGS sequence"/>
</dbReference>